<protein>
    <submittedName>
        <fullName evidence="1">Unannotated protein</fullName>
    </submittedName>
</protein>
<dbReference type="GO" id="GO:0030170">
    <property type="term" value="F:pyridoxal phosphate binding"/>
    <property type="evidence" value="ECO:0007669"/>
    <property type="project" value="TreeGrafter"/>
</dbReference>
<dbReference type="Gene3D" id="3.40.640.10">
    <property type="entry name" value="Type I PLP-dependent aspartate aminotransferase-like (Major domain)"/>
    <property type="match status" value="1"/>
</dbReference>
<dbReference type="InterPro" id="IPR015421">
    <property type="entry name" value="PyrdxlP-dep_Trfase_major"/>
</dbReference>
<gene>
    <name evidence="1" type="ORF">UFOPK1684_01355</name>
</gene>
<dbReference type="InterPro" id="IPR015422">
    <property type="entry name" value="PyrdxlP-dep_Trfase_small"/>
</dbReference>
<accession>A0A6J6F015</accession>
<dbReference type="Gene3D" id="3.90.1150.10">
    <property type="entry name" value="Aspartate Aminotransferase, domain 1"/>
    <property type="match status" value="1"/>
</dbReference>
<dbReference type="Pfam" id="PF01041">
    <property type="entry name" value="DegT_DnrJ_EryC1"/>
    <property type="match status" value="1"/>
</dbReference>
<dbReference type="PANTHER" id="PTHR30244:SF30">
    <property type="entry name" value="BLR5990 PROTEIN"/>
    <property type="match status" value="1"/>
</dbReference>
<dbReference type="AlphaFoldDB" id="A0A6J6F015"/>
<dbReference type="NCBIfam" id="TIGR04181">
    <property type="entry name" value="NHT_00031"/>
    <property type="match status" value="1"/>
</dbReference>
<dbReference type="InterPro" id="IPR015424">
    <property type="entry name" value="PyrdxlP-dep_Trfase"/>
</dbReference>
<dbReference type="GO" id="GO:0000271">
    <property type="term" value="P:polysaccharide biosynthetic process"/>
    <property type="evidence" value="ECO:0007669"/>
    <property type="project" value="TreeGrafter"/>
</dbReference>
<dbReference type="GO" id="GO:0008483">
    <property type="term" value="F:transaminase activity"/>
    <property type="evidence" value="ECO:0007669"/>
    <property type="project" value="TreeGrafter"/>
</dbReference>
<organism evidence="1">
    <name type="scientific">freshwater metagenome</name>
    <dbReference type="NCBI Taxonomy" id="449393"/>
    <lineage>
        <taxon>unclassified sequences</taxon>
        <taxon>metagenomes</taxon>
        <taxon>ecological metagenomes</taxon>
    </lineage>
</organism>
<proteinExistence type="predicted"/>
<evidence type="ECO:0000313" key="1">
    <source>
        <dbReference type="EMBL" id="CAB4580353.1"/>
    </source>
</evidence>
<dbReference type="InterPro" id="IPR000653">
    <property type="entry name" value="DegT/StrS_aminotransferase"/>
</dbReference>
<reference evidence="1" key="1">
    <citation type="submission" date="2020-05" db="EMBL/GenBank/DDBJ databases">
        <authorList>
            <person name="Chiriac C."/>
            <person name="Salcher M."/>
            <person name="Ghai R."/>
            <person name="Kavagutti S V."/>
        </authorList>
    </citation>
    <scope>NUCLEOTIDE SEQUENCE</scope>
</reference>
<dbReference type="PIRSF" id="PIRSF000390">
    <property type="entry name" value="PLP_StrS"/>
    <property type="match status" value="1"/>
</dbReference>
<dbReference type="InterPro" id="IPR026385">
    <property type="entry name" value="LegC-like"/>
</dbReference>
<sequence>MDNLDDFIARIRQVTGSETGGLHEPVFAGNEKKYLADCVDSGFVSSVGAFVTAFEESVRDFVGAQHAVAIVNGTAALHLALLAVGVRPGDEVIVPAMSFVATANAVSHAGATAHFVDVDEATWGIDPVALRAHLAEVGQMKDGRLHNKETGRPITAVVPMHALGHPVAIAPLLSVAEEFGLVVVEDAAESLGSFVGDRHTGLFGRLGVFSFNGNKTITTGGGGLIVTDDEALAKKLKHLSTTARVPHAYEFDHDAVGYNYRMPNINAALGLAQMEQLPGLIAGQRSLFNLYSEAFAGSPFGEVRQESAGTTSNYWLQAIQLAEGLKASKNELIQGCIDVGVSVRPMWKPLNRLAPYSAHPSADTPVTADLYDRVVCLPSSAFLANRHG</sequence>
<dbReference type="SUPFAM" id="SSF53383">
    <property type="entry name" value="PLP-dependent transferases"/>
    <property type="match status" value="1"/>
</dbReference>
<dbReference type="EMBL" id="CAEZTM010000088">
    <property type="protein sequence ID" value="CAB4580353.1"/>
    <property type="molecule type" value="Genomic_DNA"/>
</dbReference>
<dbReference type="PANTHER" id="PTHR30244">
    <property type="entry name" value="TRANSAMINASE"/>
    <property type="match status" value="1"/>
</dbReference>
<dbReference type="CDD" id="cd00616">
    <property type="entry name" value="AHBA_syn"/>
    <property type="match status" value="1"/>
</dbReference>
<name>A0A6J6F015_9ZZZZ</name>